<keyword evidence="3" id="KW-0808">Transferase</keyword>
<evidence type="ECO:0000259" key="9">
    <source>
        <dbReference type="Pfam" id="PF00551"/>
    </source>
</evidence>
<dbReference type="Pfam" id="PF00551">
    <property type="entry name" value="Formyl_trans_N"/>
    <property type="match status" value="1"/>
</dbReference>
<feature type="domain" description="Formyl transferase N-terminal" evidence="9">
    <location>
        <begin position="7"/>
        <end position="195"/>
    </location>
</feature>
<evidence type="ECO:0000256" key="6">
    <source>
        <dbReference type="ARBA" id="ARBA00041324"/>
    </source>
</evidence>
<name>A0AAW1QIL8_9CHLO</name>
<dbReference type="EC" id="2.1.2.2" evidence="2"/>
<dbReference type="PANTHER" id="PTHR43369:SF2">
    <property type="entry name" value="PHOSPHORIBOSYLGLYCINAMIDE FORMYLTRANSFERASE"/>
    <property type="match status" value="1"/>
</dbReference>
<evidence type="ECO:0000256" key="2">
    <source>
        <dbReference type="ARBA" id="ARBA00012254"/>
    </source>
</evidence>
<dbReference type="PANTHER" id="PTHR43369">
    <property type="entry name" value="PHOSPHORIBOSYLGLYCINAMIDE FORMYLTRANSFERASE"/>
    <property type="match status" value="1"/>
</dbReference>
<dbReference type="Gene3D" id="3.40.50.170">
    <property type="entry name" value="Formyl transferase, N-terminal domain"/>
    <property type="match status" value="1"/>
</dbReference>
<dbReference type="PROSITE" id="PS00373">
    <property type="entry name" value="GART"/>
    <property type="match status" value="1"/>
</dbReference>
<reference evidence="10 11" key="1">
    <citation type="journal article" date="2024" name="Nat. Commun.">
        <title>Phylogenomics reveals the evolutionary origins of lichenization in chlorophyte algae.</title>
        <authorList>
            <person name="Puginier C."/>
            <person name="Libourel C."/>
            <person name="Otte J."/>
            <person name="Skaloud P."/>
            <person name="Haon M."/>
            <person name="Grisel S."/>
            <person name="Petersen M."/>
            <person name="Berrin J.G."/>
            <person name="Delaux P.M."/>
            <person name="Dal Grande F."/>
            <person name="Keller J."/>
        </authorList>
    </citation>
    <scope>NUCLEOTIDE SEQUENCE [LARGE SCALE GENOMIC DNA]</scope>
    <source>
        <strain evidence="10 11">SAG 245.80</strain>
    </source>
</reference>
<dbReference type="GO" id="GO:0004644">
    <property type="term" value="F:phosphoribosylglycinamide formyltransferase activity"/>
    <property type="evidence" value="ECO:0007669"/>
    <property type="project" value="UniProtKB-EC"/>
</dbReference>
<accession>A0AAW1QIL8</accession>
<dbReference type="GO" id="GO:0006189">
    <property type="term" value="P:'de novo' IMP biosynthetic process"/>
    <property type="evidence" value="ECO:0007669"/>
    <property type="project" value="InterPro"/>
</dbReference>
<gene>
    <name evidence="10" type="ORF">WJX81_008003</name>
</gene>
<comment type="pathway">
    <text evidence="1">Purine metabolism; IMP biosynthesis via de novo pathway; N(2)-formyl-N(1)-(5-phospho-D-ribosyl)glycinamide from N(1)-(5-phospho-D-ribosyl)glycinamide (10-formyl THF route): step 1/1.</text>
</comment>
<dbReference type="InterPro" id="IPR036477">
    <property type="entry name" value="Formyl_transf_N_sf"/>
</dbReference>
<dbReference type="HAMAP" id="MF_01930">
    <property type="entry name" value="PurN"/>
    <property type="match status" value="1"/>
</dbReference>
<comment type="catalytic activity">
    <reaction evidence="8">
        <text>N(1)-(5-phospho-beta-D-ribosyl)glycinamide + (6R)-10-formyltetrahydrofolate = N(2)-formyl-N(1)-(5-phospho-beta-D-ribosyl)glycinamide + (6S)-5,6,7,8-tetrahydrofolate + H(+)</text>
        <dbReference type="Rhea" id="RHEA:15053"/>
        <dbReference type="ChEBI" id="CHEBI:15378"/>
        <dbReference type="ChEBI" id="CHEBI:57453"/>
        <dbReference type="ChEBI" id="CHEBI:143788"/>
        <dbReference type="ChEBI" id="CHEBI:147286"/>
        <dbReference type="ChEBI" id="CHEBI:195366"/>
        <dbReference type="EC" id="2.1.2.2"/>
    </reaction>
</comment>
<dbReference type="EMBL" id="JALJOU010000107">
    <property type="protein sequence ID" value="KAK9821143.1"/>
    <property type="molecule type" value="Genomic_DNA"/>
</dbReference>
<dbReference type="AlphaFoldDB" id="A0AAW1QIL8"/>
<dbReference type="InterPro" id="IPR004607">
    <property type="entry name" value="GART"/>
</dbReference>
<dbReference type="SUPFAM" id="SSF53328">
    <property type="entry name" value="Formyltransferase"/>
    <property type="match status" value="1"/>
</dbReference>
<evidence type="ECO:0000256" key="4">
    <source>
        <dbReference type="ARBA" id="ARBA00022755"/>
    </source>
</evidence>
<comment type="similarity">
    <text evidence="5">Belongs to the GART family.</text>
</comment>
<dbReference type="Proteomes" id="UP001445335">
    <property type="component" value="Unassembled WGS sequence"/>
</dbReference>
<evidence type="ECO:0000256" key="3">
    <source>
        <dbReference type="ARBA" id="ARBA00022679"/>
    </source>
</evidence>
<organism evidence="10 11">
    <name type="scientific">Elliptochloris bilobata</name>
    <dbReference type="NCBI Taxonomy" id="381761"/>
    <lineage>
        <taxon>Eukaryota</taxon>
        <taxon>Viridiplantae</taxon>
        <taxon>Chlorophyta</taxon>
        <taxon>core chlorophytes</taxon>
        <taxon>Trebouxiophyceae</taxon>
        <taxon>Trebouxiophyceae incertae sedis</taxon>
        <taxon>Elliptochloris clade</taxon>
        <taxon>Elliptochloris</taxon>
    </lineage>
</organism>
<sequence>MVLDHRKRLAVFVSGGGSNFKTIHAATLDGRINADVQVVVSDKPGCGGWQYAQEHGIAIEPFPAIAAAGRDAQAAAEVLRTTLRTTHAVDYVVLAGFLKLVPEAVVRAYARAMLNIHPALLPAFGGKGLYGARVHRAVIASGARWSGPSVHFVDADYDTGPILAQRVVPVLPTDSPARLAARVLAQEHALYPEAVAALVDGRITWREDGIPILWSAH</sequence>
<proteinExistence type="inferred from homology"/>
<evidence type="ECO:0000313" key="10">
    <source>
        <dbReference type="EMBL" id="KAK9821143.1"/>
    </source>
</evidence>
<evidence type="ECO:0000256" key="8">
    <source>
        <dbReference type="ARBA" id="ARBA00047664"/>
    </source>
</evidence>
<evidence type="ECO:0000256" key="1">
    <source>
        <dbReference type="ARBA" id="ARBA00005054"/>
    </source>
</evidence>
<keyword evidence="4" id="KW-0658">Purine biosynthesis</keyword>
<dbReference type="GO" id="GO:0009507">
    <property type="term" value="C:chloroplast"/>
    <property type="evidence" value="ECO:0007669"/>
    <property type="project" value="TreeGrafter"/>
</dbReference>
<evidence type="ECO:0000313" key="11">
    <source>
        <dbReference type="Proteomes" id="UP001445335"/>
    </source>
</evidence>
<keyword evidence="11" id="KW-1185">Reference proteome</keyword>
<dbReference type="CDD" id="cd08645">
    <property type="entry name" value="FMT_core_GART"/>
    <property type="match status" value="1"/>
</dbReference>
<evidence type="ECO:0000256" key="5">
    <source>
        <dbReference type="ARBA" id="ARBA00038440"/>
    </source>
</evidence>
<dbReference type="NCBIfam" id="TIGR00639">
    <property type="entry name" value="PurN"/>
    <property type="match status" value="1"/>
</dbReference>
<dbReference type="InterPro" id="IPR001555">
    <property type="entry name" value="GART_AS"/>
</dbReference>
<dbReference type="InterPro" id="IPR002376">
    <property type="entry name" value="Formyl_transf_N"/>
</dbReference>
<protein>
    <recommendedName>
        <fullName evidence="2">phosphoribosylglycinamide formyltransferase 1</fullName>
        <ecNumber evidence="2">2.1.2.2</ecNumber>
    </recommendedName>
    <alternativeName>
        <fullName evidence="7">5'-phosphoribosylglycinamide transformylase</fullName>
    </alternativeName>
    <alternativeName>
        <fullName evidence="6">GAR transformylase</fullName>
    </alternativeName>
</protein>
<comment type="caution">
    <text evidence="10">The sequence shown here is derived from an EMBL/GenBank/DDBJ whole genome shotgun (WGS) entry which is preliminary data.</text>
</comment>
<evidence type="ECO:0000256" key="7">
    <source>
        <dbReference type="ARBA" id="ARBA00041682"/>
    </source>
</evidence>